<accession>A0A484ZRB0</accession>
<dbReference type="Gene3D" id="2.160.20.20">
    <property type="match status" value="1"/>
</dbReference>
<evidence type="ECO:0000313" key="3">
    <source>
        <dbReference type="Proteomes" id="UP000373449"/>
    </source>
</evidence>
<dbReference type="Pfam" id="PF12951">
    <property type="entry name" value="PATR"/>
    <property type="match status" value="1"/>
</dbReference>
<evidence type="ECO:0000313" key="2">
    <source>
        <dbReference type="EMBL" id="VFS50845.1"/>
    </source>
</evidence>
<gene>
    <name evidence="2" type="ORF">NCTC12282_04715</name>
</gene>
<evidence type="ECO:0000256" key="1">
    <source>
        <dbReference type="ARBA" id="ARBA00022729"/>
    </source>
</evidence>
<dbReference type="InterPro" id="IPR012332">
    <property type="entry name" value="Autotransporter_pectin_lyase_C"/>
</dbReference>
<dbReference type="RefSeq" id="WP_134531383.1">
    <property type="nucleotide sequence ID" value="NZ_CAADJA010000002.1"/>
</dbReference>
<sequence>MDLNGFSQQANHLSGSGQVTLGSAALTANNTVNSQFDGVMSGSGSLNKTGSGVLTLTGVNGYSGGSTLNAGRVIASQGQALGTGAITNNIGSVLQLNFAANSTLANILAGTGV</sequence>
<dbReference type="InterPro" id="IPR011050">
    <property type="entry name" value="Pectin_lyase_fold/virulence"/>
</dbReference>
<dbReference type="Proteomes" id="UP000373449">
    <property type="component" value="Unassembled WGS sequence"/>
</dbReference>
<dbReference type="EMBL" id="CAADJA010000002">
    <property type="protein sequence ID" value="VFS50845.1"/>
    <property type="molecule type" value="Genomic_DNA"/>
</dbReference>
<reference evidence="2 3" key="1">
    <citation type="submission" date="2019-03" db="EMBL/GenBank/DDBJ databases">
        <authorList>
            <consortium name="Pathogen Informatics"/>
        </authorList>
    </citation>
    <scope>NUCLEOTIDE SEQUENCE [LARGE SCALE GENOMIC DNA]</scope>
    <source>
        <strain evidence="2 3">NCTC12282</strain>
    </source>
</reference>
<dbReference type="NCBIfam" id="TIGR02601">
    <property type="entry name" value="autotrns_rpt"/>
    <property type="match status" value="1"/>
</dbReference>
<name>A0A484ZRB0_9GAMM</name>
<dbReference type="SUPFAM" id="SSF51126">
    <property type="entry name" value="Pectin lyase-like"/>
    <property type="match status" value="1"/>
</dbReference>
<keyword evidence="1" id="KW-0732">Signal</keyword>
<dbReference type="AlphaFoldDB" id="A0A484ZRB0"/>
<protein>
    <submittedName>
        <fullName evidence="2">AIDA autotransporter-like protein ShdA</fullName>
    </submittedName>
</protein>
<organism evidence="2 3">
    <name type="scientific">Budvicia aquatica</name>
    <dbReference type="NCBI Taxonomy" id="82979"/>
    <lineage>
        <taxon>Bacteria</taxon>
        <taxon>Pseudomonadati</taxon>
        <taxon>Pseudomonadota</taxon>
        <taxon>Gammaproteobacteria</taxon>
        <taxon>Enterobacterales</taxon>
        <taxon>Budviciaceae</taxon>
        <taxon>Budvicia</taxon>
    </lineage>
</organism>
<proteinExistence type="predicted"/>
<dbReference type="InterPro" id="IPR013425">
    <property type="entry name" value="Autotrns_rpt"/>
</dbReference>